<dbReference type="RefSeq" id="XP_048130840.1">
    <property type="nucleotide sequence ID" value="XM_048274883.1"/>
</dbReference>
<sequence length="140" mass="15545">MVITNKGQMAKSNENPFQQLSGAAWLMIDIIGLNPRPVVEIMEEYCNPYQLDLVAPRSDVTKWKGHRSAHFGPWFVPPGLPNEPNCLIQTSNPLLSAVIHAVEDLQQVLVSSLGALLNGNKPRDLQDTGHHHFTIPYALN</sequence>
<reference evidence="1" key="1">
    <citation type="submission" date="2025-05" db="UniProtKB">
        <authorList>
            <consortium name="RefSeq"/>
        </authorList>
    </citation>
    <scope>NUCLEOTIDE SEQUENCE [LARGE SCALE GENOMIC DNA]</scope>
</reference>
<gene>
    <name evidence="2" type="primary">LOC115746367</name>
</gene>
<reference evidence="2" key="2">
    <citation type="submission" date="2025-08" db="UniProtKB">
        <authorList>
            <consortium name="RefSeq"/>
        </authorList>
    </citation>
    <scope>IDENTIFICATION</scope>
    <source>
        <tissue evidence="2">Leaf</tissue>
    </source>
</reference>
<dbReference type="GeneID" id="115746367"/>
<keyword evidence="1" id="KW-1185">Reference proteome</keyword>
<evidence type="ECO:0000313" key="2">
    <source>
        <dbReference type="RefSeq" id="XP_048130840.1"/>
    </source>
</evidence>
<name>A0ABM3H2L4_9MYRT</name>
<organism evidence="1 2">
    <name type="scientific">Rhodamnia argentea</name>
    <dbReference type="NCBI Taxonomy" id="178133"/>
    <lineage>
        <taxon>Eukaryota</taxon>
        <taxon>Viridiplantae</taxon>
        <taxon>Streptophyta</taxon>
        <taxon>Embryophyta</taxon>
        <taxon>Tracheophyta</taxon>
        <taxon>Spermatophyta</taxon>
        <taxon>Magnoliopsida</taxon>
        <taxon>eudicotyledons</taxon>
        <taxon>Gunneridae</taxon>
        <taxon>Pentapetalae</taxon>
        <taxon>rosids</taxon>
        <taxon>malvids</taxon>
        <taxon>Myrtales</taxon>
        <taxon>Myrtaceae</taxon>
        <taxon>Myrtoideae</taxon>
        <taxon>Myrteae</taxon>
        <taxon>Australasian group</taxon>
        <taxon>Rhodamnia</taxon>
    </lineage>
</organism>
<dbReference type="Proteomes" id="UP000827889">
    <property type="component" value="Chromosome 2"/>
</dbReference>
<proteinExistence type="predicted"/>
<protein>
    <submittedName>
        <fullName evidence="2">Uncharacterized protein LOC115746367 isoform X2</fullName>
    </submittedName>
</protein>
<accession>A0ABM3H2L4</accession>
<evidence type="ECO:0000313" key="1">
    <source>
        <dbReference type="Proteomes" id="UP000827889"/>
    </source>
</evidence>